<organism evidence="2 3">
    <name type="scientific">Shewanella subflava</name>
    <dbReference type="NCBI Taxonomy" id="2986476"/>
    <lineage>
        <taxon>Bacteria</taxon>
        <taxon>Pseudomonadati</taxon>
        <taxon>Pseudomonadota</taxon>
        <taxon>Gammaproteobacteria</taxon>
        <taxon>Alteromonadales</taxon>
        <taxon>Shewanellaceae</taxon>
        <taxon>Shewanella</taxon>
    </lineage>
</organism>
<dbReference type="Proteomes" id="UP001163714">
    <property type="component" value="Unassembled WGS sequence"/>
</dbReference>
<keyword evidence="1" id="KW-0812">Transmembrane</keyword>
<reference evidence="2" key="1">
    <citation type="submission" date="2022-10" db="EMBL/GenBank/DDBJ databases">
        <title>Shewanella flava sp. nov, isolated from the estuary of the Fenhe River into the Yellow River.</title>
        <authorList>
            <person name="Li Y."/>
        </authorList>
    </citation>
    <scope>NUCLEOTIDE SEQUENCE</scope>
    <source>
        <strain evidence="2">FYR11-62</strain>
    </source>
</reference>
<protein>
    <submittedName>
        <fullName evidence="2">Uncharacterized protein</fullName>
    </submittedName>
</protein>
<evidence type="ECO:0000313" key="2">
    <source>
        <dbReference type="EMBL" id="MCW3173752.1"/>
    </source>
</evidence>
<proteinExistence type="predicted"/>
<gene>
    <name evidence="2" type="ORF">OHT75_14825</name>
</gene>
<dbReference type="RefSeq" id="WP_264727999.1">
    <property type="nucleotide sequence ID" value="NZ_JAPDMX010000030.1"/>
</dbReference>
<evidence type="ECO:0000313" key="3">
    <source>
        <dbReference type="Proteomes" id="UP001163714"/>
    </source>
</evidence>
<keyword evidence="3" id="KW-1185">Reference proteome</keyword>
<comment type="caution">
    <text evidence="2">The sequence shown here is derived from an EMBL/GenBank/DDBJ whole genome shotgun (WGS) entry which is preliminary data.</text>
</comment>
<dbReference type="EMBL" id="JAPDMX010000030">
    <property type="protein sequence ID" value="MCW3173752.1"/>
    <property type="molecule type" value="Genomic_DNA"/>
</dbReference>
<keyword evidence="1" id="KW-0472">Membrane</keyword>
<accession>A0ABT3ICH1</accession>
<feature type="transmembrane region" description="Helical" evidence="1">
    <location>
        <begin position="81"/>
        <end position="101"/>
    </location>
</feature>
<keyword evidence="1" id="KW-1133">Transmembrane helix</keyword>
<name>A0ABT3ICH1_9GAMM</name>
<evidence type="ECO:0000256" key="1">
    <source>
        <dbReference type="SAM" id="Phobius"/>
    </source>
</evidence>
<sequence>MMPLATIQPVNQSPMNNSWFTGVNDFLTMGLDSWMKIEQINAAKDSGKFGQQELSNTVQNPQTGVNQNIAAQMQQQMGKGLQIGVGTLAAVVGGVAVLYWLTRK</sequence>